<evidence type="ECO:0000313" key="7">
    <source>
        <dbReference type="EMBL" id="GMA86351.1"/>
    </source>
</evidence>
<feature type="region of interest" description="Disordered" evidence="5">
    <location>
        <begin position="133"/>
        <end position="160"/>
    </location>
</feature>
<dbReference type="PROSITE" id="PS51935">
    <property type="entry name" value="NLPC_P60"/>
    <property type="match status" value="1"/>
</dbReference>
<evidence type="ECO:0000313" key="8">
    <source>
        <dbReference type="Proteomes" id="UP001157017"/>
    </source>
</evidence>
<reference evidence="8" key="1">
    <citation type="journal article" date="2019" name="Int. J. Syst. Evol. Microbiol.">
        <title>The Global Catalogue of Microorganisms (GCM) 10K type strain sequencing project: providing services to taxonomists for standard genome sequencing and annotation.</title>
        <authorList>
            <consortium name="The Broad Institute Genomics Platform"/>
            <consortium name="The Broad Institute Genome Sequencing Center for Infectious Disease"/>
            <person name="Wu L."/>
            <person name="Ma J."/>
        </authorList>
    </citation>
    <scope>NUCLEOTIDE SEQUENCE [LARGE SCALE GENOMIC DNA]</scope>
    <source>
        <strain evidence="8">NBRC 108730</strain>
    </source>
</reference>
<evidence type="ECO:0000256" key="3">
    <source>
        <dbReference type="ARBA" id="ARBA00022801"/>
    </source>
</evidence>
<name>A0ABQ6JDU1_9ACTN</name>
<dbReference type="GO" id="GO:0016787">
    <property type="term" value="F:hydrolase activity"/>
    <property type="evidence" value="ECO:0007669"/>
    <property type="project" value="UniProtKB-KW"/>
</dbReference>
<organism evidence="7 8">
    <name type="scientific">Angustibacter aerolatus</name>
    <dbReference type="NCBI Taxonomy" id="1162965"/>
    <lineage>
        <taxon>Bacteria</taxon>
        <taxon>Bacillati</taxon>
        <taxon>Actinomycetota</taxon>
        <taxon>Actinomycetes</taxon>
        <taxon>Kineosporiales</taxon>
        <taxon>Kineosporiaceae</taxon>
    </lineage>
</organism>
<dbReference type="InterPro" id="IPR051202">
    <property type="entry name" value="Peptidase_C40"/>
</dbReference>
<dbReference type="Gene3D" id="3.90.1720.10">
    <property type="entry name" value="endopeptidase domain like (from Nostoc punctiforme)"/>
    <property type="match status" value="1"/>
</dbReference>
<gene>
    <name evidence="7" type="ORF">GCM10025868_16010</name>
</gene>
<evidence type="ECO:0000256" key="4">
    <source>
        <dbReference type="ARBA" id="ARBA00022807"/>
    </source>
</evidence>
<sequence length="281" mass="28292">MTTRAQGRHRAPARTASTTSHTLAHVTGQVTQAVSGNAGTVAKTGAVLAVSSGLIASFGLQAASAAPHAPEADPTTSSVPAVGTVEASGVPAAVVDGVSAAPSFGELGFTAKVKPKPKKKKVVEVVRQAVRASSSASSSSERGSSRSSRSSERSSVGAPVHVKAGAPGSAVFGAAVMQIAARYAGIAYRYGGTTPAGFDCSGYTGYVMRQVGISLPRTSSAQRAATRRISRSEAVPGDLVFMPGHVGIYAGNGMMWDSPHTGASISKRAIYSSSATFGRVG</sequence>
<accession>A0ABQ6JDU1</accession>
<keyword evidence="3 7" id="KW-0378">Hydrolase</keyword>
<comment type="caution">
    <text evidence="7">The sequence shown here is derived from an EMBL/GenBank/DDBJ whole genome shotgun (WGS) entry which is preliminary data.</text>
</comment>
<protein>
    <submittedName>
        <fullName evidence="7">Hydrolase</fullName>
    </submittedName>
</protein>
<dbReference type="Pfam" id="PF00877">
    <property type="entry name" value="NLPC_P60"/>
    <property type="match status" value="1"/>
</dbReference>
<dbReference type="SUPFAM" id="SSF54001">
    <property type="entry name" value="Cysteine proteinases"/>
    <property type="match status" value="1"/>
</dbReference>
<dbReference type="PANTHER" id="PTHR47053:SF1">
    <property type="entry name" value="MUREIN DD-ENDOPEPTIDASE MEPH-RELATED"/>
    <property type="match status" value="1"/>
</dbReference>
<evidence type="ECO:0000259" key="6">
    <source>
        <dbReference type="PROSITE" id="PS51935"/>
    </source>
</evidence>
<feature type="compositionally biased region" description="Basic residues" evidence="5">
    <location>
        <begin position="1"/>
        <end position="12"/>
    </location>
</feature>
<dbReference type="EMBL" id="BSUZ01000001">
    <property type="protein sequence ID" value="GMA86351.1"/>
    <property type="molecule type" value="Genomic_DNA"/>
</dbReference>
<dbReference type="InterPro" id="IPR038765">
    <property type="entry name" value="Papain-like_cys_pep_sf"/>
</dbReference>
<proteinExistence type="inferred from homology"/>
<evidence type="ECO:0000256" key="5">
    <source>
        <dbReference type="SAM" id="MobiDB-lite"/>
    </source>
</evidence>
<evidence type="ECO:0000256" key="2">
    <source>
        <dbReference type="ARBA" id="ARBA00022670"/>
    </source>
</evidence>
<feature type="region of interest" description="Disordered" evidence="5">
    <location>
        <begin position="1"/>
        <end position="23"/>
    </location>
</feature>
<dbReference type="Proteomes" id="UP001157017">
    <property type="component" value="Unassembled WGS sequence"/>
</dbReference>
<keyword evidence="8" id="KW-1185">Reference proteome</keyword>
<evidence type="ECO:0000256" key="1">
    <source>
        <dbReference type="ARBA" id="ARBA00007074"/>
    </source>
</evidence>
<feature type="compositionally biased region" description="Low complexity" evidence="5">
    <location>
        <begin position="133"/>
        <end position="156"/>
    </location>
</feature>
<keyword evidence="4" id="KW-0788">Thiol protease</keyword>
<dbReference type="InterPro" id="IPR000064">
    <property type="entry name" value="NLP_P60_dom"/>
</dbReference>
<dbReference type="PANTHER" id="PTHR47053">
    <property type="entry name" value="MUREIN DD-ENDOPEPTIDASE MEPH-RELATED"/>
    <property type="match status" value="1"/>
</dbReference>
<comment type="similarity">
    <text evidence="1">Belongs to the peptidase C40 family.</text>
</comment>
<feature type="domain" description="NlpC/P60" evidence="6">
    <location>
        <begin position="170"/>
        <end position="281"/>
    </location>
</feature>
<keyword evidence="2" id="KW-0645">Protease</keyword>